<dbReference type="EMBL" id="MU970145">
    <property type="protein sequence ID" value="KAK9320083.1"/>
    <property type="molecule type" value="Genomic_DNA"/>
</dbReference>
<sequence>MSGSLVLLLNDFHPIYKGPGRAWQFVVVVYGVEVDKRKKIKQETFRVRGNRKQELIHREMASPRVPEESTKLSSNTPISLSKLSDICTEACSETIPPDTVYDHSRTSSWNEQIIHAVLKSLIGACSTHKFIVYTTIIQRDVTARSRGIHSTSGAYWNNEKDGMYNFSWNGGDKERGLDIVLSIAWISKE</sequence>
<accession>A0ACC3TFX3</accession>
<evidence type="ECO:0000313" key="1">
    <source>
        <dbReference type="EMBL" id="KAK9320083.1"/>
    </source>
</evidence>
<reference evidence="2" key="1">
    <citation type="journal article" date="2024" name="Front. Bioeng. Biotechnol.">
        <title>Genome-scale model development and genomic sequencing of the oleaginous clade Lipomyces.</title>
        <authorList>
            <person name="Czajka J.J."/>
            <person name="Han Y."/>
            <person name="Kim J."/>
            <person name="Mondo S.J."/>
            <person name="Hofstad B.A."/>
            <person name="Robles A."/>
            <person name="Haridas S."/>
            <person name="Riley R."/>
            <person name="LaButti K."/>
            <person name="Pangilinan J."/>
            <person name="Andreopoulos W."/>
            <person name="Lipzen A."/>
            <person name="Yan J."/>
            <person name="Wang M."/>
            <person name="Ng V."/>
            <person name="Grigoriev I.V."/>
            <person name="Spatafora J.W."/>
            <person name="Magnuson J.K."/>
            <person name="Baker S.E."/>
            <person name="Pomraning K.R."/>
        </authorList>
    </citation>
    <scope>NUCLEOTIDE SEQUENCE [LARGE SCALE GENOMIC DNA]</scope>
    <source>
        <strain evidence="2">CBS 10300</strain>
    </source>
</reference>
<dbReference type="Proteomes" id="UP001489719">
    <property type="component" value="Unassembled WGS sequence"/>
</dbReference>
<keyword evidence="2" id="KW-1185">Reference proteome</keyword>
<proteinExistence type="predicted"/>
<gene>
    <name evidence="1" type="ORF">V1517DRAFT_330421</name>
</gene>
<name>A0ACC3TFX3_9ASCO</name>
<organism evidence="1 2">
    <name type="scientific">Lipomyces orientalis</name>
    <dbReference type="NCBI Taxonomy" id="1233043"/>
    <lineage>
        <taxon>Eukaryota</taxon>
        <taxon>Fungi</taxon>
        <taxon>Dikarya</taxon>
        <taxon>Ascomycota</taxon>
        <taxon>Saccharomycotina</taxon>
        <taxon>Lipomycetes</taxon>
        <taxon>Lipomycetales</taxon>
        <taxon>Lipomycetaceae</taxon>
        <taxon>Lipomyces</taxon>
    </lineage>
</organism>
<comment type="caution">
    <text evidence="1">The sequence shown here is derived from an EMBL/GenBank/DDBJ whole genome shotgun (WGS) entry which is preliminary data.</text>
</comment>
<evidence type="ECO:0000313" key="2">
    <source>
        <dbReference type="Proteomes" id="UP001489719"/>
    </source>
</evidence>
<protein>
    <submittedName>
        <fullName evidence="1">Tctex-1 family-domain-containing protein</fullName>
    </submittedName>
</protein>